<gene>
    <name evidence="7" type="ORF">LUZ61_016076</name>
</gene>
<feature type="region of interest" description="Disordered" evidence="5">
    <location>
        <begin position="240"/>
        <end position="268"/>
    </location>
</feature>
<dbReference type="InterPro" id="IPR012677">
    <property type="entry name" value="Nucleotide-bd_a/b_plait_sf"/>
</dbReference>
<reference evidence="7 8" key="1">
    <citation type="journal article" date="2022" name="Cell">
        <title>Repeat-based holocentromeres influence genome architecture and karyotype evolution.</title>
        <authorList>
            <person name="Hofstatter P.G."/>
            <person name="Thangavel G."/>
            <person name="Lux T."/>
            <person name="Neumann P."/>
            <person name="Vondrak T."/>
            <person name="Novak P."/>
            <person name="Zhang M."/>
            <person name="Costa L."/>
            <person name="Castellani M."/>
            <person name="Scott A."/>
            <person name="Toegelov H."/>
            <person name="Fuchs J."/>
            <person name="Mata-Sucre Y."/>
            <person name="Dias Y."/>
            <person name="Vanzela A.L.L."/>
            <person name="Huettel B."/>
            <person name="Almeida C.C.S."/>
            <person name="Simkova H."/>
            <person name="Souza G."/>
            <person name="Pedrosa-Harand A."/>
            <person name="Macas J."/>
            <person name="Mayer K.F.X."/>
            <person name="Houben A."/>
            <person name="Marques A."/>
        </authorList>
    </citation>
    <scope>NUCLEOTIDE SEQUENCE [LARGE SCALE GENOMIC DNA]</scope>
    <source>
        <strain evidence="7">RhyTen1mFocal</strain>
    </source>
</reference>
<comment type="subcellular location">
    <subcellularLocation>
        <location evidence="1">Nucleus</location>
        <location evidence="1">Nucleolus</location>
    </subcellularLocation>
</comment>
<dbReference type="Proteomes" id="UP001210211">
    <property type="component" value="Unassembled WGS sequence"/>
</dbReference>
<keyword evidence="2 4" id="KW-0694">RNA-binding</keyword>
<feature type="region of interest" description="Disordered" evidence="5">
    <location>
        <begin position="499"/>
        <end position="525"/>
    </location>
</feature>
<evidence type="ECO:0000256" key="5">
    <source>
        <dbReference type="SAM" id="MobiDB-lite"/>
    </source>
</evidence>
<evidence type="ECO:0000259" key="6">
    <source>
        <dbReference type="PROSITE" id="PS50102"/>
    </source>
</evidence>
<sequence length="525" mass="59089">MVETVEEGMSASGTPSVIRIFIGGLGASVTTDDIEKLFASLGRVRNVEFVRTNGRNFGYMDFEPQSDKALAKLFSTYNGCKWKGGKLRMGKAKEHYLSRLKREWEADAAPSVPAEKEVEINNEENKSKNLDLNSMKISIFFPKLKKIKLLPYKGSGKHKYSFQRVEVPSNLPLHFCDCEEHCGPLETVNQTYLSALDSAAHEKELSIMHSVMNKLLKESDEKQEEVGADPDVVDLVEKYNADEESEEERGEEVVEEVAKEESEEESDEDLVINISGRISDESLLGFNVSDVKPPNQELKEKRHQMSAEEIPKRNVQKHISKALKPPVDEEKTPVATEKTTVDEFSSHLPRPSCSSMENQIQPEPTDQKTTEKSGKISNTWFQKSAWRELVGASTQNLFGNSSSTQLSINSNLSNQPVSEDKVSDPTITSRKRKVMSNLEGQNLTPTETKTVEEDENKQAKQEVRRIVQKVKVGEVCSFMRSAESEKEWNKTKKALSSYMKKKKDENGSSSGVRKGAPFHVKRFVK</sequence>
<dbReference type="InterPro" id="IPR034138">
    <property type="entry name" value="NOP8_RRM"/>
</dbReference>
<feature type="compositionally biased region" description="Polar residues" evidence="5">
    <location>
        <begin position="352"/>
        <end position="364"/>
    </location>
</feature>
<proteinExistence type="predicted"/>
<dbReference type="PROSITE" id="PS50102">
    <property type="entry name" value="RRM"/>
    <property type="match status" value="1"/>
</dbReference>
<evidence type="ECO:0000313" key="8">
    <source>
        <dbReference type="Proteomes" id="UP001210211"/>
    </source>
</evidence>
<dbReference type="InterPro" id="IPR035979">
    <property type="entry name" value="RBD_domain_sf"/>
</dbReference>
<dbReference type="PANTHER" id="PTHR23099">
    <property type="entry name" value="TRANSCRIPTIONAL REGULATOR"/>
    <property type="match status" value="1"/>
</dbReference>
<dbReference type="EMBL" id="JAMRDG010000002">
    <property type="protein sequence ID" value="KAJ3686912.1"/>
    <property type="molecule type" value="Genomic_DNA"/>
</dbReference>
<evidence type="ECO:0000256" key="4">
    <source>
        <dbReference type="PROSITE-ProRule" id="PRU00176"/>
    </source>
</evidence>
<dbReference type="PANTHER" id="PTHR23099:SF0">
    <property type="entry name" value="GERM CELL NUCLEAR ACIDIC PROTEIN"/>
    <property type="match status" value="1"/>
</dbReference>
<dbReference type="GO" id="GO:0003723">
    <property type="term" value="F:RNA binding"/>
    <property type="evidence" value="ECO:0007669"/>
    <property type="project" value="UniProtKB-UniRule"/>
</dbReference>
<feature type="region of interest" description="Disordered" evidence="5">
    <location>
        <begin position="287"/>
        <end position="375"/>
    </location>
</feature>
<dbReference type="InterPro" id="IPR000504">
    <property type="entry name" value="RRM_dom"/>
</dbReference>
<dbReference type="GO" id="GO:0005730">
    <property type="term" value="C:nucleolus"/>
    <property type="evidence" value="ECO:0007669"/>
    <property type="project" value="UniProtKB-SubCell"/>
</dbReference>
<keyword evidence="3" id="KW-0539">Nucleus</keyword>
<feature type="compositionally biased region" description="Acidic residues" evidence="5">
    <location>
        <begin position="242"/>
        <end position="255"/>
    </location>
</feature>
<dbReference type="AlphaFoldDB" id="A0AAD6EJK9"/>
<accession>A0AAD6EJK9</accession>
<feature type="compositionally biased region" description="Polar residues" evidence="5">
    <location>
        <begin position="399"/>
        <end position="417"/>
    </location>
</feature>
<feature type="compositionally biased region" description="Basic and acidic residues" evidence="5">
    <location>
        <begin position="297"/>
        <end position="312"/>
    </location>
</feature>
<dbReference type="CDD" id="cd12226">
    <property type="entry name" value="RRM_NOL8"/>
    <property type="match status" value="1"/>
</dbReference>
<organism evidence="7 8">
    <name type="scientific">Rhynchospora tenuis</name>
    <dbReference type="NCBI Taxonomy" id="198213"/>
    <lineage>
        <taxon>Eukaryota</taxon>
        <taxon>Viridiplantae</taxon>
        <taxon>Streptophyta</taxon>
        <taxon>Embryophyta</taxon>
        <taxon>Tracheophyta</taxon>
        <taxon>Spermatophyta</taxon>
        <taxon>Magnoliopsida</taxon>
        <taxon>Liliopsida</taxon>
        <taxon>Poales</taxon>
        <taxon>Cyperaceae</taxon>
        <taxon>Cyperoideae</taxon>
        <taxon>Rhynchosporeae</taxon>
        <taxon>Rhynchospora</taxon>
    </lineage>
</organism>
<protein>
    <recommendedName>
        <fullName evidence="6">RRM domain-containing protein</fullName>
    </recommendedName>
</protein>
<feature type="region of interest" description="Disordered" evidence="5">
    <location>
        <begin position="399"/>
        <end position="462"/>
    </location>
</feature>
<evidence type="ECO:0000313" key="7">
    <source>
        <dbReference type="EMBL" id="KAJ3686912.1"/>
    </source>
</evidence>
<evidence type="ECO:0000256" key="1">
    <source>
        <dbReference type="ARBA" id="ARBA00004604"/>
    </source>
</evidence>
<keyword evidence="8" id="KW-1185">Reference proteome</keyword>
<dbReference type="SMART" id="SM00360">
    <property type="entry name" value="RRM"/>
    <property type="match status" value="1"/>
</dbReference>
<feature type="compositionally biased region" description="Basic and acidic residues" evidence="5">
    <location>
        <begin position="365"/>
        <end position="374"/>
    </location>
</feature>
<feature type="compositionally biased region" description="Polar residues" evidence="5">
    <location>
        <begin position="438"/>
        <end position="448"/>
    </location>
</feature>
<comment type="caution">
    <text evidence="7">The sequence shown here is derived from an EMBL/GenBank/DDBJ whole genome shotgun (WGS) entry which is preliminary data.</text>
</comment>
<name>A0AAD6EJK9_9POAL</name>
<dbReference type="Gene3D" id="3.30.70.330">
    <property type="match status" value="1"/>
</dbReference>
<feature type="domain" description="RRM" evidence="6">
    <location>
        <begin position="18"/>
        <end position="94"/>
    </location>
</feature>
<evidence type="ECO:0000256" key="2">
    <source>
        <dbReference type="ARBA" id="ARBA00022884"/>
    </source>
</evidence>
<dbReference type="SUPFAM" id="SSF54928">
    <property type="entry name" value="RNA-binding domain, RBD"/>
    <property type="match status" value="1"/>
</dbReference>
<evidence type="ECO:0000256" key="3">
    <source>
        <dbReference type="ARBA" id="ARBA00023242"/>
    </source>
</evidence>
<dbReference type="Pfam" id="PF00076">
    <property type="entry name" value="RRM_1"/>
    <property type="match status" value="1"/>
</dbReference>